<dbReference type="Gene3D" id="3.40.50.2000">
    <property type="entry name" value="Glycogen Phosphorylase B"/>
    <property type="match status" value="2"/>
</dbReference>
<reference evidence="2 4" key="1">
    <citation type="submission" date="2019-06" db="EMBL/GenBank/DDBJ databases">
        <title>Sequencing the genomes of 1000 actinobacteria strains.</title>
        <authorList>
            <person name="Klenk H.-P."/>
        </authorList>
    </citation>
    <scope>NUCLEOTIDE SEQUENCE [LARGE SCALE GENOMIC DNA]</scope>
    <source>
        <strain evidence="2 4">DSM 42059</strain>
    </source>
</reference>
<evidence type="ECO:0000313" key="2">
    <source>
        <dbReference type="EMBL" id="TWG06909.1"/>
    </source>
</evidence>
<dbReference type="EMBL" id="CP109114">
    <property type="protein sequence ID" value="WSC12228.1"/>
    <property type="molecule type" value="Genomic_DNA"/>
</dbReference>
<keyword evidence="2" id="KW-0808">Transferase</keyword>
<dbReference type="EMBL" id="VIWW01000001">
    <property type="protein sequence ID" value="TWG06909.1"/>
    <property type="molecule type" value="Genomic_DNA"/>
</dbReference>
<sequence length="425" mass="46722">MHGPAHHITAATAPDTGNGLYEMRNVQVPEHLDLGVFGARGIPSTYSGYETFLTVLLPELAARGHQVTMYCRSGEVEETPSYQGVKKVFLPAIASKQLSTLSHGALAALATRRAQHDVVLVVNVANAAFCLLTRLAGQRIALNTDGQEWLRGKWGRAARAYFRGSAHIARWSASALIADGIGMRDVYKQQFKAESTVIPYCWTQIDHDERLEALDSLGVSPYGYFLIAGRLIPENNIHRVACSYLASGARTPLVVLGAANYDSPVTRELRELAEKDSRLILGGHITDRAAYATTVRLARAYFHTHSVGGINPSLLEAMGCGARIIALDTVFNREALGEAGEYFCDFDHTLPALMRRLDSTSGVDDELRALAVKRANGRFSLEQVADSYERLLMTVARSPRWRRTALETQWAEKEAGRETILEPGR</sequence>
<dbReference type="SUPFAM" id="SSF53756">
    <property type="entry name" value="UDP-Glycosyltransferase/glycogen phosphorylase"/>
    <property type="match status" value="1"/>
</dbReference>
<dbReference type="InterPro" id="IPR015393">
    <property type="entry name" value="DUF1972"/>
</dbReference>
<reference evidence="3 5" key="2">
    <citation type="submission" date="2022-10" db="EMBL/GenBank/DDBJ databases">
        <title>The complete genomes of actinobacterial strains from the NBC collection.</title>
        <authorList>
            <person name="Joergensen T.S."/>
            <person name="Alvarez Arevalo M."/>
            <person name="Sterndorff E.B."/>
            <person name="Faurdal D."/>
            <person name="Vuksanovic O."/>
            <person name="Mourched A.-S."/>
            <person name="Charusanti P."/>
            <person name="Shaw S."/>
            <person name="Blin K."/>
            <person name="Weber T."/>
        </authorList>
    </citation>
    <scope>NUCLEOTIDE SEQUENCE [LARGE SCALE GENOMIC DNA]</scope>
    <source>
        <strain evidence="3 5">NBC 01769</strain>
    </source>
</reference>
<dbReference type="OrthoDB" id="9792269at2"/>
<evidence type="ECO:0000313" key="4">
    <source>
        <dbReference type="Proteomes" id="UP000318186"/>
    </source>
</evidence>
<keyword evidence="5" id="KW-1185">Reference proteome</keyword>
<gene>
    <name evidence="2" type="ORF">FHX80_115408</name>
    <name evidence="3" type="ORF">OIE64_04805</name>
</gene>
<protein>
    <submittedName>
        <fullName evidence="3">DUF1972 domain-containing protein</fullName>
    </submittedName>
    <submittedName>
        <fullName evidence="2">Glycosyltransferase involved in cell wall biosynthesis</fullName>
    </submittedName>
</protein>
<dbReference type="Proteomes" id="UP000318186">
    <property type="component" value="Unassembled WGS sequence"/>
</dbReference>
<accession>A0A561V5J7</accession>
<dbReference type="Proteomes" id="UP001330827">
    <property type="component" value="Chromosome"/>
</dbReference>
<dbReference type="GO" id="GO:0016740">
    <property type="term" value="F:transferase activity"/>
    <property type="evidence" value="ECO:0007669"/>
    <property type="project" value="UniProtKB-KW"/>
</dbReference>
<proteinExistence type="predicted"/>
<name>A0A561V5J7_9ACTN</name>
<evidence type="ECO:0000313" key="3">
    <source>
        <dbReference type="EMBL" id="WSC12228.1"/>
    </source>
</evidence>
<dbReference type="RefSeq" id="WP_145766595.1">
    <property type="nucleotide sequence ID" value="NZ_CP109114.1"/>
</dbReference>
<organism evidence="2 4">
    <name type="scientific">Streptomyces brevispora</name>
    <dbReference type="NCBI Taxonomy" id="887462"/>
    <lineage>
        <taxon>Bacteria</taxon>
        <taxon>Bacillati</taxon>
        <taxon>Actinomycetota</taxon>
        <taxon>Actinomycetes</taxon>
        <taxon>Kitasatosporales</taxon>
        <taxon>Streptomycetaceae</taxon>
        <taxon>Streptomyces</taxon>
    </lineage>
</organism>
<dbReference type="AlphaFoldDB" id="A0A561V5J7"/>
<feature type="domain" description="DUF1972" evidence="1">
    <location>
        <begin position="36"/>
        <end position="200"/>
    </location>
</feature>
<evidence type="ECO:0000259" key="1">
    <source>
        <dbReference type="Pfam" id="PF09314"/>
    </source>
</evidence>
<dbReference type="Pfam" id="PF09314">
    <property type="entry name" value="DUF1972"/>
    <property type="match status" value="1"/>
</dbReference>
<evidence type="ECO:0000313" key="5">
    <source>
        <dbReference type="Proteomes" id="UP001330827"/>
    </source>
</evidence>